<reference evidence="1 2" key="1">
    <citation type="journal article" date="2014" name="J. Biotechnol.">
        <title>Complete genome sequence of the actinobacterium Amycolatopsis japonica MG417-CF17(T) (=DSM 44213T) producing (S,S)-N,N'-ethylenediaminedisuccinic acid.</title>
        <authorList>
            <person name="Stegmann E."/>
            <person name="Albersmeier A."/>
            <person name="Spohn M."/>
            <person name="Gert H."/>
            <person name="Weber T."/>
            <person name="Wohlleben W."/>
            <person name="Kalinowski J."/>
            <person name="Ruckert C."/>
        </authorList>
    </citation>
    <scope>NUCLEOTIDE SEQUENCE [LARGE SCALE GENOMIC DNA]</scope>
    <source>
        <strain evidence="2">MG417-CF17 (DSM 44213)</strain>
    </source>
</reference>
<evidence type="ECO:0008006" key="3">
    <source>
        <dbReference type="Google" id="ProtNLM"/>
    </source>
</evidence>
<evidence type="ECO:0000313" key="2">
    <source>
        <dbReference type="Proteomes" id="UP000028492"/>
    </source>
</evidence>
<dbReference type="Proteomes" id="UP000028492">
    <property type="component" value="Chromosome"/>
</dbReference>
<keyword evidence="2" id="KW-1185">Reference proteome</keyword>
<dbReference type="KEGG" id="aja:AJAP_27415"/>
<name>A0A075V156_9PSEU</name>
<organism evidence="1 2">
    <name type="scientific">Amycolatopsis japonica</name>
    <dbReference type="NCBI Taxonomy" id="208439"/>
    <lineage>
        <taxon>Bacteria</taxon>
        <taxon>Bacillati</taxon>
        <taxon>Actinomycetota</taxon>
        <taxon>Actinomycetes</taxon>
        <taxon>Pseudonocardiales</taxon>
        <taxon>Pseudonocardiaceae</taxon>
        <taxon>Amycolatopsis</taxon>
        <taxon>Amycolatopsis japonica group</taxon>
    </lineage>
</organism>
<dbReference type="STRING" id="208439.AJAP_27415"/>
<dbReference type="Pfam" id="PF10824">
    <property type="entry name" value="T7SS_ESX_EspC"/>
    <property type="match status" value="1"/>
</dbReference>
<proteinExistence type="predicted"/>
<sequence length="107" mass="10905">MSGPGYGVSPERLKAHADQVTDLADRIRGAASAANQVGMGGFQGYGLLCAVPVGGVLQLAQGDADELMTSAANLGDALSDALRKAATDYTKIDDDAAQLGRDLGKKL</sequence>
<dbReference type="GO" id="GO:0009306">
    <property type="term" value="P:protein secretion"/>
    <property type="evidence" value="ECO:0007669"/>
    <property type="project" value="InterPro"/>
</dbReference>
<dbReference type="InterPro" id="IPR022536">
    <property type="entry name" value="EspC"/>
</dbReference>
<accession>A0A075V156</accession>
<dbReference type="EMBL" id="CP008953">
    <property type="protein sequence ID" value="AIG78329.1"/>
    <property type="molecule type" value="Genomic_DNA"/>
</dbReference>
<dbReference type="RefSeq" id="WP_038516452.1">
    <property type="nucleotide sequence ID" value="NZ_CP008953.1"/>
</dbReference>
<dbReference type="AlphaFoldDB" id="A0A075V156"/>
<evidence type="ECO:0000313" key="1">
    <source>
        <dbReference type="EMBL" id="AIG78329.1"/>
    </source>
</evidence>
<protein>
    <recommendedName>
        <fullName evidence="3">ESX-1 secretion-associated protein</fullName>
    </recommendedName>
</protein>
<gene>
    <name evidence="1" type="ORF">AJAP_27415</name>
</gene>
<dbReference type="HOGENOM" id="CLU_168298_2_0_11"/>